<organism evidence="19 20">
    <name type="scientific">Diabrotica balteata</name>
    <name type="common">Banded cucumber beetle</name>
    <dbReference type="NCBI Taxonomy" id="107213"/>
    <lineage>
        <taxon>Eukaryota</taxon>
        <taxon>Metazoa</taxon>
        <taxon>Ecdysozoa</taxon>
        <taxon>Arthropoda</taxon>
        <taxon>Hexapoda</taxon>
        <taxon>Insecta</taxon>
        <taxon>Pterygota</taxon>
        <taxon>Neoptera</taxon>
        <taxon>Endopterygota</taxon>
        <taxon>Coleoptera</taxon>
        <taxon>Polyphaga</taxon>
        <taxon>Cucujiformia</taxon>
        <taxon>Chrysomeloidea</taxon>
        <taxon>Chrysomelidae</taxon>
        <taxon>Galerucinae</taxon>
        <taxon>Diabroticina</taxon>
        <taxon>Diabroticites</taxon>
        <taxon>Diabrotica</taxon>
    </lineage>
</organism>
<name>A0A9N9SVP1_DIABA</name>
<evidence type="ECO:0000256" key="3">
    <source>
        <dbReference type="ARBA" id="ARBA00012958"/>
    </source>
</evidence>
<keyword evidence="15" id="KW-1207">Sterol metabolism</keyword>
<dbReference type="InterPro" id="IPR005919">
    <property type="entry name" value="Pmev_kin_anim"/>
</dbReference>
<sequence>MENPKIILVFSGKRKSGKDYLCEKLKCMFKNPTRNNKVQIKLGEDKCCLLRISEPLKRVYARDHNLDLEELLSDGPYKEIHRHNMIKWSEEIREKDPGIFCKAACDKVSDVPIWIVCDIRRKTDIKWFKETYGELVKSIRISADIEVRKDRGWIFTKDVDDAPSECNLDDFEYWDLQVSNNSSEDSQNALKKILELVPEY</sequence>
<evidence type="ECO:0000313" key="19">
    <source>
        <dbReference type="EMBL" id="CAG9830343.1"/>
    </source>
</evidence>
<keyword evidence="16" id="KW-0753">Steroid metabolism</keyword>
<evidence type="ECO:0000256" key="7">
    <source>
        <dbReference type="ARBA" id="ARBA00022679"/>
    </source>
</evidence>
<evidence type="ECO:0000256" key="12">
    <source>
        <dbReference type="ARBA" id="ARBA00022955"/>
    </source>
</evidence>
<evidence type="ECO:0000256" key="2">
    <source>
        <dbReference type="ARBA" id="ARBA00005017"/>
    </source>
</evidence>
<dbReference type="PIRSF" id="PIRSF036639">
    <property type="entry name" value="PMK_anim"/>
    <property type="match status" value="1"/>
</dbReference>
<keyword evidence="8 18" id="KW-0547">Nucleotide-binding</keyword>
<dbReference type="InterPro" id="IPR027417">
    <property type="entry name" value="P-loop_NTPase"/>
</dbReference>
<dbReference type="NCBIfam" id="TIGR01223">
    <property type="entry name" value="Pmev_kin_anim"/>
    <property type="match status" value="1"/>
</dbReference>
<dbReference type="GO" id="GO:0006695">
    <property type="term" value="P:cholesterol biosynthetic process"/>
    <property type="evidence" value="ECO:0007669"/>
    <property type="project" value="UniProtKB-KW"/>
</dbReference>
<dbReference type="GO" id="GO:0005524">
    <property type="term" value="F:ATP binding"/>
    <property type="evidence" value="ECO:0007669"/>
    <property type="project" value="UniProtKB-KW"/>
</dbReference>
<dbReference type="AlphaFoldDB" id="A0A9N9SVP1"/>
<evidence type="ECO:0000313" key="20">
    <source>
        <dbReference type="Proteomes" id="UP001153709"/>
    </source>
</evidence>
<keyword evidence="4" id="KW-0963">Cytoplasm</keyword>
<proteinExistence type="predicted"/>
<evidence type="ECO:0000256" key="8">
    <source>
        <dbReference type="ARBA" id="ARBA00022741"/>
    </source>
</evidence>
<keyword evidence="5" id="KW-0444">Lipid biosynthesis</keyword>
<feature type="binding site" evidence="18">
    <location>
        <position position="151"/>
    </location>
    <ligand>
        <name>ATP</name>
        <dbReference type="ChEBI" id="CHEBI:30616"/>
    </ligand>
</feature>
<evidence type="ECO:0000256" key="9">
    <source>
        <dbReference type="ARBA" id="ARBA00022777"/>
    </source>
</evidence>
<evidence type="ECO:0000256" key="13">
    <source>
        <dbReference type="ARBA" id="ARBA00023011"/>
    </source>
</evidence>
<dbReference type="EC" id="2.7.4.2" evidence="3"/>
<keyword evidence="12" id="KW-0752">Steroid biosynthesis</keyword>
<dbReference type="GO" id="GO:0005829">
    <property type="term" value="C:cytosol"/>
    <property type="evidence" value="ECO:0007669"/>
    <property type="project" value="UniProtKB-SubCell"/>
</dbReference>
<evidence type="ECO:0000256" key="18">
    <source>
        <dbReference type="PIRSR" id="PIRSR036639-1"/>
    </source>
</evidence>
<keyword evidence="9" id="KW-0418">Kinase</keyword>
<keyword evidence="6" id="KW-0153">Cholesterol metabolism</keyword>
<gene>
    <name evidence="19" type="ORF">DIABBA_LOCUS4052</name>
</gene>
<dbReference type="GO" id="GO:0004631">
    <property type="term" value="F:phosphomevalonate kinase activity"/>
    <property type="evidence" value="ECO:0007669"/>
    <property type="project" value="UniProtKB-EC"/>
</dbReference>
<evidence type="ECO:0000256" key="15">
    <source>
        <dbReference type="ARBA" id="ARBA00023166"/>
    </source>
</evidence>
<evidence type="ECO:0000256" key="11">
    <source>
        <dbReference type="ARBA" id="ARBA00022840"/>
    </source>
</evidence>
<dbReference type="Proteomes" id="UP001153709">
    <property type="component" value="Chromosome 2"/>
</dbReference>
<keyword evidence="14" id="KW-0443">Lipid metabolism</keyword>
<evidence type="ECO:0000256" key="1">
    <source>
        <dbReference type="ARBA" id="ARBA00004514"/>
    </source>
</evidence>
<keyword evidence="10" id="KW-0152">Cholesterol biosynthesis</keyword>
<comment type="pathway">
    <text evidence="2">Isoprenoid biosynthesis; isopentenyl diphosphate biosynthesis via mevalonate pathway; isopentenyl diphosphate from (R)-mevalonate: step 2/3.</text>
</comment>
<evidence type="ECO:0000256" key="10">
    <source>
        <dbReference type="ARBA" id="ARBA00022778"/>
    </source>
</evidence>
<evidence type="ECO:0000256" key="6">
    <source>
        <dbReference type="ARBA" id="ARBA00022548"/>
    </source>
</evidence>
<evidence type="ECO:0000256" key="17">
    <source>
        <dbReference type="ARBA" id="ARBA00034549"/>
    </source>
</evidence>
<dbReference type="EMBL" id="OU898277">
    <property type="protein sequence ID" value="CAG9830343.1"/>
    <property type="molecule type" value="Genomic_DNA"/>
</dbReference>
<dbReference type="Gene3D" id="3.40.50.300">
    <property type="entry name" value="P-loop containing nucleotide triphosphate hydrolases"/>
    <property type="match status" value="1"/>
</dbReference>
<evidence type="ECO:0000256" key="5">
    <source>
        <dbReference type="ARBA" id="ARBA00022516"/>
    </source>
</evidence>
<accession>A0A9N9SVP1</accession>
<keyword evidence="20" id="KW-1185">Reference proteome</keyword>
<feature type="binding site" evidence="18">
    <location>
        <begin position="13"/>
        <end position="19"/>
    </location>
    <ligand>
        <name>ATP</name>
        <dbReference type="ChEBI" id="CHEBI:30616"/>
    </ligand>
</feature>
<protein>
    <recommendedName>
        <fullName evidence="17">Phosphomevalonate kinase</fullName>
        <ecNumber evidence="3">2.7.4.2</ecNumber>
    </recommendedName>
</protein>
<comment type="subcellular location">
    <subcellularLocation>
        <location evidence="1">Cytoplasm</location>
        <location evidence="1">Cytosol</location>
    </subcellularLocation>
</comment>
<dbReference type="PANTHER" id="PTHR13101">
    <property type="entry name" value="PHOSPHOMEVALONATE KINASE"/>
    <property type="match status" value="1"/>
</dbReference>
<dbReference type="PANTHER" id="PTHR13101:SF1">
    <property type="entry name" value="PHOSPHOMEVALONATE KINASE"/>
    <property type="match status" value="1"/>
</dbReference>
<dbReference type="Pfam" id="PF04275">
    <property type="entry name" value="P-mevalo_kinase"/>
    <property type="match status" value="1"/>
</dbReference>
<evidence type="ECO:0000256" key="16">
    <source>
        <dbReference type="ARBA" id="ARBA00023221"/>
    </source>
</evidence>
<evidence type="ECO:0000256" key="4">
    <source>
        <dbReference type="ARBA" id="ARBA00022490"/>
    </source>
</evidence>
<dbReference type="GO" id="GO:0019287">
    <property type="term" value="P:isopentenyl diphosphate biosynthetic process, mevalonate pathway"/>
    <property type="evidence" value="ECO:0007669"/>
    <property type="project" value="TreeGrafter"/>
</dbReference>
<keyword evidence="11 18" id="KW-0067">ATP-binding</keyword>
<keyword evidence="7" id="KW-0808">Transferase</keyword>
<dbReference type="OrthoDB" id="2401875at2759"/>
<reference evidence="19" key="1">
    <citation type="submission" date="2022-01" db="EMBL/GenBank/DDBJ databases">
        <authorList>
            <person name="King R."/>
        </authorList>
    </citation>
    <scope>NUCLEOTIDE SEQUENCE</scope>
</reference>
<feature type="binding site" evidence="18">
    <location>
        <position position="180"/>
    </location>
    <ligand>
        <name>ATP</name>
        <dbReference type="ChEBI" id="CHEBI:30616"/>
    </ligand>
</feature>
<keyword evidence="13" id="KW-0756">Sterol biosynthesis</keyword>
<evidence type="ECO:0000256" key="14">
    <source>
        <dbReference type="ARBA" id="ARBA00023098"/>
    </source>
</evidence>